<dbReference type="InterPro" id="IPR034660">
    <property type="entry name" value="DinB/YfiT-like"/>
</dbReference>
<name>A0A089LD39_PAEBO</name>
<dbReference type="Pfam" id="PF07609">
    <property type="entry name" value="DUF1572"/>
    <property type="match status" value="1"/>
</dbReference>
<sequence>MSEIILECMRRLDQSLGYVELALAKLTEEKVWLRPRPKMNAIGNLCLHVAGSEYQHLVSGIGGRAADRDRPSEFLTRGGIPPEGLLGMMREVREESWSVIRGLTEGDLQRVVAVHYPESSGMEGYSWSIQKILIGAAEHYAYHTGQIVFAAKLLQEEEIHLLNWQHYD</sequence>
<gene>
    <name evidence="1" type="ORF">PBOR_14455</name>
</gene>
<dbReference type="Proteomes" id="UP000029518">
    <property type="component" value="Chromosome"/>
</dbReference>
<dbReference type="EMBL" id="CP009285">
    <property type="protein sequence ID" value="AIQ57995.1"/>
    <property type="molecule type" value="Genomic_DNA"/>
</dbReference>
<dbReference type="KEGG" id="pbd:PBOR_14455"/>
<reference evidence="1" key="1">
    <citation type="submission" date="2014-08" db="EMBL/GenBank/DDBJ databases">
        <title>Comparative genomics of the Paenibacillus odorifer group.</title>
        <authorList>
            <person name="den Bakker H.C."/>
            <person name="Tsai Y.-C.Y.-C."/>
            <person name="Martin N."/>
            <person name="Korlach J."/>
            <person name="Wiedmann M."/>
        </authorList>
    </citation>
    <scope>NUCLEOTIDE SEQUENCE [LARGE SCALE GENOMIC DNA]</scope>
    <source>
        <strain evidence="1">DSM 13188</strain>
    </source>
</reference>
<dbReference type="AlphaFoldDB" id="A0A089LD39"/>
<dbReference type="HOGENOM" id="CLU_129824_0_0_9"/>
<accession>A0A089LD39</accession>
<protein>
    <recommendedName>
        <fullName evidence="3">DinB-like domain-containing protein</fullName>
    </recommendedName>
</protein>
<proteinExistence type="predicted"/>
<evidence type="ECO:0000313" key="1">
    <source>
        <dbReference type="EMBL" id="AIQ57995.1"/>
    </source>
</evidence>
<dbReference type="InterPro" id="IPR011466">
    <property type="entry name" value="DUF1572"/>
</dbReference>
<evidence type="ECO:0000313" key="2">
    <source>
        <dbReference type="Proteomes" id="UP000029518"/>
    </source>
</evidence>
<dbReference type="SUPFAM" id="SSF109854">
    <property type="entry name" value="DinB/YfiT-like putative metalloenzymes"/>
    <property type="match status" value="1"/>
</dbReference>
<keyword evidence="2" id="KW-1185">Reference proteome</keyword>
<organism evidence="1 2">
    <name type="scientific">Paenibacillus borealis</name>
    <dbReference type="NCBI Taxonomy" id="160799"/>
    <lineage>
        <taxon>Bacteria</taxon>
        <taxon>Bacillati</taxon>
        <taxon>Bacillota</taxon>
        <taxon>Bacilli</taxon>
        <taxon>Bacillales</taxon>
        <taxon>Paenibacillaceae</taxon>
        <taxon>Paenibacillus</taxon>
    </lineage>
</organism>
<evidence type="ECO:0008006" key="3">
    <source>
        <dbReference type="Google" id="ProtNLM"/>
    </source>
</evidence>
<dbReference type="Gene3D" id="1.20.120.450">
    <property type="entry name" value="dinb family like domain"/>
    <property type="match status" value="1"/>
</dbReference>